<gene>
    <name evidence="1" type="ORF">FB474_3867</name>
</gene>
<name>A0A542Z9V2_9MICO</name>
<sequence>MARLGVGLDRQLTIPVDLGTISKSQQWTPLDFAYASPALMLTWRELLVAGLRVGRPSWLAQLSAFWPARLEAVRRVLHLLSHLGEMQFGASAGLVRTRIFDDEDGSEKAFSSYAMGMALCQAYASRVYAMPALAHYDALHGSRGLRPDLVLPWAPKDVFFEAKGRFRRLRNEAMANAVDQLFGHPFASRMKAGVVTAGCFSGPSSRLSMHVRTLMPSQISAYATISALQGRDDASALESFGVTGSYLLGLALTGNFARLTLQELDGAPYLCGVDGQSGLVIGLAASQVPRVWEGVAREMHLDVQGEALFERVASESAIYECRDLAEVSEIAIGWTSDTGVLLAG</sequence>
<evidence type="ECO:0000313" key="1">
    <source>
        <dbReference type="EMBL" id="TQL57093.1"/>
    </source>
</evidence>
<protein>
    <submittedName>
        <fullName evidence="1">Uncharacterized protein</fullName>
    </submittedName>
</protein>
<dbReference type="Proteomes" id="UP000319514">
    <property type="component" value="Unassembled WGS sequence"/>
</dbReference>
<proteinExistence type="predicted"/>
<comment type="caution">
    <text evidence="1">The sequence shown here is derived from an EMBL/GenBank/DDBJ whole genome shotgun (WGS) entry which is preliminary data.</text>
</comment>
<keyword evidence="2" id="KW-1185">Reference proteome</keyword>
<dbReference type="AlphaFoldDB" id="A0A542Z9V2"/>
<evidence type="ECO:0000313" key="2">
    <source>
        <dbReference type="Proteomes" id="UP000319514"/>
    </source>
</evidence>
<organism evidence="1 2">
    <name type="scientific">Oryzihumus leptocrescens</name>
    <dbReference type="NCBI Taxonomy" id="297536"/>
    <lineage>
        <taxon>Bacteria</taxon>
        <taxon>Bacillati</taxon>
        <taxon>Actinomycetota</taxon>
        <taxon>Actinomycetes</taxon>
        <taxon>Micrococcales</taxon>
        <taxon>Intrasporangiaceae</taxon>
        <taxon>Oryzihumus</taxon>
    </lineage>
</organism>
<dbReference type="EMBL" id="VFOQ01000002">
    <property type="protein sequence ID" value="TQL57093.1"/>
    <property type="molecule type" value="Genomic_DNA"/>
</dbReference>
<accession>A0A542Z9V2</accession>
<reference evidence="1 2" key="1">
    <citation type="submission" date="2019-06" db="EMBL/GenBank/DDBJ databases">
        <title>Sequencing the genomes of 1000 actinobacteria strains.</title>
        <authorList>
            <person name="Klenk H.-P."/>
        </authorList>
    </citation>
    <scope>NUCLEOTIDE SEQUENCE [LARGE SCALE GENOMIC DNA]</scope>
    <source>
        <strain evidence="1 2">DSM 18082</strain>
    </source>
</reference>